<feature type="domain" description="Transposase IS110-like N-terminal" evidence="2">
    <location>
        <begin position="14"/>
        <end position="157"/>
    </location>
</feature>
<comment type="caution">
    <text evidence="4">The sequence shown here is derived from an EMBL/GenBank/DDBJ whole genome shotgun (WGS) entry which is preliminary data.</text>
</comment>
<evidence type="ECO:0000313" key="5">
    <source>
        <dbReference type="Proteomes" id="UP000253975"/>
    </source>
</evidence>
<dbReference type="EMBL" id="PPTO01000041">
    <property type="protein sequence ID" value="RDB54275.1"/>
    <property type="molecule type" value="Genomic_DNA"/>
</dbReference>
<evidence type="ECO:0000259" key="3">
    <source>
        <dbReference type="Pfam" id="PF02371"/>
    </source>
</evidence>
<keyword evidence="1" id="KW-0175">Coiled coil</keyword>
<gene>
    <name evidence="4" type="ORF">C1881_10555</name>
</gene>
<reference evidence="4 5" key="1">
    <citation type="journal article" date="2018" name="Elife">
        <title>Discovery and characterization of a prevalent human gut bacterial enzyme sufficient for the inactivation of a family of plant toxins.</title>
        <authorList>
            <person name="Koppel N."/>
            <person name="Bisanz J.E."/>
            <person name="Pandelia M.E."/>
            <person name="Turnbaugh P.J."/>
            <person name="Balskus E.P."/>
        </authorList>
    </citation>
    <scope>NUCLEOTIDE SEQUENCE [LARGE SCALE GENOMIC DNA]</scope>
    <source>
        <strain evidence="4 5">OB21 GAM31</strain>
    </source>
</reference>
<dbReference type="AlphaFoldDB" id="A0A369L7V6"/>
<proteinExistence type="predicted"/>
<evidence type="ECO:0000259" key="2">
    <source>
        <dbReference type="Pfam" id="PF01548"/>
    </source>
</evidence>
<protein>
    <submittedName>
        <fullName evidence="4">IS110 family transposase</fullName>
    </submittedName>
</protein>
<dbReference type="PANTHER" id="PTHR33055">
    <property type="entry name" value="TRANSPOSASE FOR INSERTION SEQUENCE ELEMENT IS1111A"/>
    <property type="match status" value="1"/>
</dbReference>
<dbReference type="InterPro" id="IPR003346">
    <property type="entry name" value="Transposase_20"/>
</dbReference>
<sequence length="376" mass="41645">MERGSLMLNTTTFVGLDVHARSIKAVALDAMTGEVRSATFGYDAAEVAGWVSSVDPSAKCVYESGVTGFDLQKRLASMGIDCVVGAVSKMIKPPADRKRKNDRNDAEFLARMLSVGNVVEVWVPDDGCEAARDLVRALDDAREDLKRCKQRLSKFLLRHGYVFSETTPTGRRKGNWTAAHWAWIKSISFPEKADDDVLAYYVDAVRQAMEDKARLERLVEAEASKPRWKRRIDSVRCLKGIDVTSAAGLVFEAGEFSRFKSARSFAAWLGLTPSEHSSGESVRQGGITKAGNKHLRRVLVESAWHYLGCSPHSKDLAKGQVPDPAARRHAAKGVRRLVERRRAMLERGVHKNKANVATARELACWCWAVGRMAENG</sequence>
<feature type="domain" description="Transposase IS116/IS110/IS902 C-terminal" evidence="3">
    <location>
        <begin position="238"/>
        <end position="315"/>
    </location>
</feature>
<dbReference type="Pfam" id="PF02371">
    <property type="entry name" value="Transposase_20"/>
    <property type="match status" value="1"/>
</dbReference>
<accession>A0A369L7V6</accession>
<dbReference type="GO" id="GO:0003677">
    <property type="term" value="F:DNA binding"/>
    <property type="evidence" value="ECO:0007669"/>
    <property type="project" value="InterPro"/>
</dbReference>
<evidence type="ECO:0000256" key="1">
    <source>
        <dbReference type="SAM" id="Coils"/>
    </source>
</evidence>
<dbReference type="GO" id="GO:0006313">
    <property type="term" value="P:DNA transposition"/>
    <property type="evidence" value="ECO:0007669"/>
    <property type="project" value="InterPro"/>
</dbReference>
<dbReference type="Proteomes" id="UP000253975">
    <property type="component" value="Unassembled WGS sequence"/>
</dbReference>
<dbReference type="Pfam" id="PF01548">
    <property type="entry name" value="DEDD_Tnp_IS110"/>
    <property type="match status" value="1"/>
</dbReference>
<dbReference type="GO" id="GO:0004803">
    <property type="term" value="F:transposase activity"/>
    <property type="evidence" value="ECO:0007669"/>
    <property type="project" value="InterPro"/>
</dbReference>
<dbReference type="InterPro" id="IPR047650">
    <property type="entry name" value="Transpos_IS110"/>
</dbReference>
<dbReference type="InterPro" id="IPR002525">
    <property type="entry name" value="Transp_IS110-like_N"/>
</dbReference>
<feature type="coiled-coil region" evidence="1">
    <location>
        <begin position="131"/>
        <end position="158"/>
    </location>
</feature>
<name>A0A369L7V6_9ACTN</name>
<organism evidence="4 5">
    <name type="scientific">Slackia isoflavoniconvertens</name>
    <dbReference type="NCBI Taxonomy" id="572010"/>
    <lineage>
        <taxon>Bacteria</taxon>
        <taxon>Bacillati</taxon>
        <taxon>Actinomycetota</taxon>
        <taxon>Coriobacteriia</taxon>
        <taxon>Eggerthellales</taxon>
        <taxon>Eggerthellaceae</taxon>
        <taxon>Slackia</taxon>
    </lineage>
</organism>
<evidence type="ECO:0000313" key="4">
    <source>
        <dbReference type="EMBL" id="RDB54275.1"/>
    </source>
</evidence>
<dbReference type="NCBIfam" id="NF033542">
    <property type="entry name" value="transpos_IS110"/>
    <property type="match status" value="1"/>
</dbReference>